<dbReference type="AlphaFoldDB" id="A0A0P0Z3Q0"/>
<feature type="region of interest" description="Disordered" evidence="1">
    <location>
        <begin position="1"/>
        <end position="81"/>
    </location>
</feature>
<dbReference type="RefSeq" id="WP_062225824.1">
    <property type="nucleotide sequence ID" value="NZ_BBWR01000002.1"/>
</dbReference>
<organism evidence="2">
    <name type="scientific">Aureimonas frigidaquae</name>
    <dbReference type="NCBI Taxonomy" id="424757"/>
    <lineage>
        <taxon>Bacteria</taxon>
        <taxon>Pseudomonadati</taxon>
        <taxon>Pseudomonadota</taxon>
        <taxon>Alphaproteobacteria</taxon>
        <taxon>Hyphomicrobiales</taxon>
        <taxon>Aurantimonadaceae</taxon>
        <taxon>Aureimonas</taxon>
    </lineage>
</organism>
<feature type="compositionally biased region" description="Basic and acidic residues" evidence="1">
    <location>
        <begin position="38"/>
        <end position="62"/>
    </location>
</feature>
<evidence type="ECO:0000313" key="2">
    <source>
        <dbReference type="EMBL" id="BAT28636.1"/>
    </source>
</evidence>
<evidence type="ECO:0000256" key="1">
    <source>
        <dbReference type="SAM" id="MobiDB-lite"/>
    </source>
</evidence>
<feature type="compositionally biased region" description="Basic and acidic residues" evidence="1">
    <location>
        <begin position="8"/>
        <end position="23"/>
    </location>
</feature>
<accession>A0A0P0Z3Q0</accession>
<name>A0A0P0Z3Q0_9HYPH</name>
<dbReference type="EMBL" id="LC066377">
    <property type="protein sequence ID" value="BAT28636.1"/>
    <property type="molecule type" value="Genomic_DNA"/>
</dbReference>
<dbReference type="OrthoDB" id="7908694at2"/>
<reference evidence="2" key="1">
    <citation type="journal article" date="2015" name="Proc. Natl. Acad. Sci. U.S.A.">
        <title>Bacterial clade with the ribosomal RNA operon on a small plasmid rather than the chromosome.</title>
        <authorList>
            <person name="Anda M."/>
            <person name="Ohtsubo Y."/>
            <person name="Okubo T."/>
            <person name="Sugawara M."/>
            <person name="Nagata Y."/>
            <person name="Tsuda M."/>
            <person name="Minamisawa K."/>
            <person name="Mitsui H."/>
        </authorList>
    </citation>
    <scope>NUCLEOTIDE SEQUENCE</scope>
    <source>
        <strain evidence="2">JCM 14755</strain>
    </source>
</reference>
<sequence>MTNLNHSSADDRDATLPKSHSDDGASSVSVDAPMQPIGEDHGTPGDQKRPLTDDEKLDKSLEDTFPTSDPVTPSRIDGPNN</sequence>
<protein>
    <submittedName>
        <fullName evidence="2">Uncharacterized protein</fullName>
    </submittedName>
</protein>
<proteinExistence type="predicted"/>